<keyword evidence="1" id="KW-0812">Transmembrane</keyword>
<dbReference type="AlphaFoldDB" id="A0A640V710"/>
<evidence type="ECO:0000313" key="2">
    <source>
        <dbReference type="EMBL" id="GFE41966.1"/>
    </source>
</evidence>
<evidence type="ECO:0000256" key="1">
    <source>
        <dbReference type="SAM" id="Phobius"/>
    </source>
</evidence>
<protein>
    <submittedName>
        <fullName evidence="2">Uncharacterized protein</fullName>
    </submittedName>
</protein>
<reference evidence="2 3" key="1">
    <citation type="submission" date="2019-12" db="EMBL/GenBank/DDBJ databases">
        <title>Whole genome shotgun sequence of Streptomyces tubercidicus NBRC 13090.</title>
        <authorList>
            <person name="Ichikawa N."/>
            <person name="Kimura A."/>
            <person name="Kitahashi Y."/>
            <person name="Komaki H."/>
            <person name="Tamura T."/>
        </authorList>
    </citation>
    <scope>NUCLEOTIDE SEQUENCE [LARGE SCALE GENOMIC DNA]</scope>
    <source>
        <strain evidence="2 3">NBRC 13090</strain>
    </source>
</reference>
<sequence length="81" mass="8249">MHIDWDALAAVCATSLTVVILLVGAFSFGLAALTRPRKEQPSGAEPAGTADALAKATAVLCFAVCAALACYGIVLIVSQSR</sequence>
<dbReference type="OrthoDB" id="4249403at2"/>
<accession>A0A640V710</accession>
<dbReference type="Proteomes" id="UP000431826">
    <property type="component" value="Unassembled WGS sequence"/>
</dbReference>
<evidence type="ECO:0000313" key="3">
    <source>
        <dbReference type="Proteomes" id="UP000431826"/>
    </source>
</evidence>
<dbReference type="GeneID" id="96287695"/>
<feature type="transmembrane region" description="Helical" evidence="1">
    <location>
        <begin position="7"/>
        <end position="33"/>
    </location>
</feature>
<name>A0A640V710_9ACTN</name>
<dbReference type="RefSeq" id="WP_159749073.1">
    <property type="nucleotide sequence ID" value="NZ_BLIR01000003.1"/>
</dbReference>
<gene>
    <name evidence="2" type="ORF">Stube_66390</name>
</gene>
<comment type="caution">
    <text evidence="2">The sequence shown here is derived from an EMBL/GenBank/DDBJ whole genome shotgun (WGS) entry which is preliminary data.</text>
</comment>
<keyword evidence="1" id="KW-0472">Membrane</keyword>
<feature type="transmembrane region" description="Helical" evidence="1">
    <location>
        <begin position="53"/>
        <end position="77"/>
    </location>
</feature>
<dbReference type="EMBL" id="BLIR01000003">
    <property type="protein sequence ID" value="GFE41966.1"/>
    <property type="molecule type" value="Genomic_DNA"/>
</dbReference>
<keyword evidence="1" id="KW-1133">Transmembrane helix</keyword>
<organism evidence="2 3">
    <name type="scientific">Streptomyces tubercidicus</name>
    <dbReference type="NCBI Taxonomy" id="47759"/>
    <lineage>
        <taxon>Bacteria</taxon>
        <taxon>Bacillati</taxon>
        <taxon>Actinomycetota</taxon>
        <taxon>Actinomycetes</taxon>
        <taxon>Kitasatosporales</taxon>
        <taxon>Streptomycetaceae</taxon>
        <taxon>Streptomyces</taxon>
    </lineage>
</organism>
<proteinExistence type="predicted"/>
<keyword evidence="3" id="KW-1185">Reference proteome</keyword>